<evidence type="ECO:0000256" key="2">
    <source>
        <dbReference type="ARBA" id="ARBA00022630"/>
    </source>
</evidence>
<dbReference type="InterPro" id="IPR051820">
    <property type="entry name" value="FAD-binding_MO"/>
</dbReference>
<keyword evidence="5" id="KW-0560">Oxidoreductase</keyword>
<organism evidence="7 8">
    <name type="scientific">Fusarium solani</name>
    <name type="common">Filamentous fungus</name>
    <dbReference type="NCBI Taxonomy" id="169388"/>
    <lineage>
        <taxon>Eukaryota</taxon>
        <taxon>Fungi</taxon>
        <taxon>Dikarya</taxon>
        <taxon>Ascomycota</taxon>
        <taxon>Pezizomycotina</taxon>
        <taxon>Sordariomycetes</taxon>
        <taxon>Hypocreomycetidae</taxon>
        <taxon>Hypocreales</taxon>
        <taxon>Nectriaceae</taxon>
        <taxon>Fusarium</taxon>
        <taxon>Fusarium solani species complex</taxon>
    </lineage>
</organism>
<dbReference type="PANTHER" id="PTHR43872">
    <property type="entry name" value="MONOOXYGENASE, PUTATIVE (AFU_ORTHOLOGUE AFUA_8G02570)-RELATED"/>
    <property type="match status" value="1"/>
</dbReference>
<keyword evidence="3" id="KW-0274">FAD</keyword>
<dbReference type="PANTHER" id="PTHR43872:SF1">
    <property type="entry name" value="MONOOXYGENASE, PUTATIVE (AFU_ORTHOLOGUE AFUA_8G02570)-RELATED"/>
    <property type="match status" value="1"/>
</dbReference>
<keyword evidence="4" id="KW-0521">NADP</keyword>
<evidence type="ECO:0000256" key="1">
    <source>
        <dbReference type="ARBA" id="ARBA00001974"/>
    </source>
</evidence>
<dbReference type="Gene3D" id="3.50.50.60">
    <property type="entry name" value="FAD/NAD(P)-binding domain"/>
    <property type="match status" value="1"/>
</dbReference>
<keyword evidence="2" id="KW-0285">Flavoprotein</keyword>
<proteinExistence type="predicted"/>
<dbReference type="FunFam" id="3.50.50.60:FF:000228">
    <property type="entry name" value="FAD-containing monooxygenase EthA"/>
    <property type="match status" value="1"/>
</dbReference>
<dbReference type="AlphaFoldDB" id="A0A9P9FZ00"/>
<comment type="cofactor">
    <cofactor evidence="1">
        <name>FAD</name>
        <dbReference type="ChEBI" id="CHEBI:57692"/>
    </cofactor>
</comment>
<dbReference type="Pfam" id="PF13738">
    <property type="entry name" value="Pyr_redox_3"/>
    <property type="match status" value="1"/>
</dbReference>
<dbReference type="OrthoDB" id="66881at2759"/>
<evidence type="ECO:0000256" key="3">
    <source>
        <dbReference type="ARBA" id="ARBA00022827"/>
    </source>
</evidence>
<dbReference type="SUPFAM" id="SSF51905">
    <property type="entry name" value="FAD/NAD(P)-binding domain"/>
    <property type="match status" value="1"/>
</dbReference>
<evidence type="ECO:0008006" key="9">
    <source>
        <dbReference type="Google" id="ProtNLM"/>
    </source>
</evidence>
<dbReference type="EMBL" id="JAGTJS010000039">
    <property type="protein sequence ID" value="KAH7230305.1"/>
    <property type="molecule type" value="Genomic_DNA"/>
</dbReference>
<evidence type="ECO:0000256" key="6">
    <source>
        <dbReference type="ARBA" id="ARBA00023033"/>
    </source>
</evidence>
<keyword evidence="6" id="KW-0503">Monooxygenase</keyword>
<evidence type="ECO:0000313" key="7">
    <source>
        <dbReference type="EMBL" id="KAH7230305.1"/>
    </source>
</evidence>
<protein>
    <recommendedName>
        <fullName evidence="9">FAD-containing monooxygenase EthA</fullName>
    </recommendedName>
</protein>
<keyword evidence="8" id="KW-1185">Reference proteome</keyword>
<sequence length="495" mass="54941">MATNSGSDPGSPDVAFEVVIIGAGLSGINSAYHIQTEAPEPASSSYVILESRSNMGGTWDLFQYPGVRSDSDMFTFGLPWNPWKMDKTMAPGAEISSYLVDSAARFGIDKRIKYQHRVLSARWSSQKSRWILGVEVDGASVQVFEARFLILGTGYYNYDEPLPVHIPGIDNFAGTVIHPQFWPRDFDYADKDIVIIGSGATAVTLLPSLASKASHTTMLQRSPTYIAPVPSTDKIAKLERTILPARLAPRVTRLRRAVRFFGFYWFCKAFPSAAKRLIRQASIKLLPPTIPVDPHFTPRYNPMDQRLCASPDGDFFAALRSGKASVVTDTIEAVTKEEIQLSSGEKLRPDVIITATGLKLRIGGGIQFFIDDKAIEITDRFAWKGFMLQDVPNLAFVTGYYNAAWTLGAEVTGLAVVRLLRQMKDRGVSSAVPRLRPSELNMVPESFFKLSSTYVKDSITVTPRGGTGQWAHRWNYFFDVSRACWGDHSTGLEYH</sequence>
<evidence type="ECO:0000256" key="4">
    <source>
        <dbReference type="ARBA" id="ARBA00022857"/>
    </source>
</evidence>
<comment type="caution">
    <text evidence="7">The sequence shown here is derived from an EMBL/GenBank/DDBJ whole genome shotgun (WGS) entry which is preliminary data.</text>
</comment>
<dbReference type="Proteomes" id="UP000736672">
    <property type="component" value="Unassembled WGS sequence"/>
</dbReference>
<dbReference type="GO" id="GO:0004497">
    <property type="term" value="F:monooxygenase activity"/>
    <property type="evidence" value="ECO:0007669"/>
    <property type="project" value="UniProtKB-KW"/>
</dbReference>
<name>A0A9P9FZ00_FUSSL</name>
<evidence type="ECO:0000313" key="8">
    <source>
        <dbReference type="Proteomes" id="UP000736672"/>
    </source>
</evidence>
<dbReference type="InterPro" id="IPR036188">
    <property type="entry name" value="FAD/NAD-bd_sf"/>
</dbReference>
<accession>A0A9P9FZ00</accession>
<gene>
    <name evidence="7" type="ORF">B0J15DRAFT_473113</name>
</gene>
<evidence type="ECO:0000256" key="5">
    <source>
        <dbReference type="ARBA" id="ARBA00023002"/>
    </source>
</evidence>
<reference evidence="7" key="1">
    <citation type="journal article" date="2021" name="Nat. Commun.">
        <title>Genetic determinants of endophytism in the Arabidopsis root mycobiome.</title>
        <authorList>
            <person name="Mesny F."/>
            <person name="Miyauchi S."/>
            <person name="Thiergart T."/>
            <person name="Pickel B."/>
            <person name="Atanasova L."/>
            <person name="Karlsson M."/>
            <person name="Huettel B."/>
            <person name="Barry K.W."/>
            <person name="Haridas S."/>
            <person name="Chen C."/>
            <person name="Bauer D."/>
            <person name="Andreopoulos W."/>
            <person name="Pangilinan J."/>
            <person name="LaButti K."/>
            <person name="Riley R."/>
            <person name="Lipzen A."/>
            <person name="Clum A."/>
            <person name="Drula E."/>
            <person name="Henrissat B."/>
            <person name="Kohler A."/>
            <person name="Grigoriev I.V."/>
            <person name="Martin F.M."/>
            <person name="Hacquard S."/>
        </authorList>
    </citation>
    <scope>NUCLEOTIDE SEQUENCE</scope>
    <source>
        <strain evidence="7">FSSC 5 MPI-SDFR-AT-0091</strain>
    </source>
</reference>